<keyword evidence="6" id="KW-0408">Iron</keyword>
<dbReference type="EMBL" id="MU128981">
    <property type="protein sequence ID" value="KAF9512852.1"/>
    <property type="molecule type" value="Genomic_DNA"/>
</dbReference>
<evidence type="ECO:0000313" key="10">
    <source>
        <dbReference type="EMBL" id="KAF9512852.1"/>
    </source>
</evidence>
<dbReference type="GO" id="GO:0051213">
    <property type="term" value="F:dioxygenase activity"/>
    <property type="evidence" value="ECO:0007669"/>
    <property type="project" value="UniProtKB-KW"/>
</dbReference>
<evidence type="ECO:0000313" key="11">
    <source>
        <dbReference type="Proteomes" id="UP000886523"/>
    </source>
</evidence>
<organism evidence="10 11">
    <name type="scientific">Hydnum rufescens UP504</name>
    <dbReference type="NCBI Taxonomy" id="1448309"/>
    <lineage>
        <taxon>Eukaryota</taxon>
        <taxon>Fungi</taxon>
        <taxon>Dikarya</taxon>
        <taxon>Basidiomycota</taxon>
        <taxon>Agaricomycotina</taxon>
        <taxon>Agaricomycetes</taxon>
        <taxon>Cantharellales</taxon>
        <taxon>Hydnaceae</taxon>
        <taxon>Hydnum</taxon>
    </lineage>
</organism>
<sequence length="291" mass="32450">MISPAAAVPCQGLSNVFYIPNFITEDEELLLLRKIEETPKSKWRTVSNRRLQTWGGEIVSGALLRTPMPSFLCEYPNILARIGDTGAFDQTPQKAPNHVILNEYPAGQGIMPHQDGPTYHPVVATVSLGSHTILHYYRYQEESGLQDDFNSSVESPPTMDSHSRPIDPRPALSILLEPRSLVVTTDDLYRFHLHGIDDVATDHFLPHGPGTEPLTDSEATRETNPKCPIDRISVANWTLLGDSDILNTLREGGSLKRSTRISLTCRVIERAINPRILGTTRTPYYENSVPK</sequence>
<feature type="compositionally biased region" description="Polar residues" evidence="8">
    <location>
        <begin position="148"/>
        <end position="160"/>
    </location>
</feature>
<dbReference type="OrthoDB" id="412814at2759"/>
<keyword evidence="3" id="KW-0479">Metal-binding</keyword>
<name>A0A9P6AWA6_9AGAM</name>
<feature type="domain" description="Fe2OG dioxygenase" evidence="9">
    <location>
        <begin position="95"/>
        <end position="240"/>
    </location>
</feature>
<dbReference type="PANTHER" id="PTHR46030:SF1">
    <property type="entry name" value="ALPHA-KETOGLUTARATE-DEPENDENT DIOXYGENASE ALKB HOMOLOG 6"/>
    <property type="match status" value="1"/>
</dbReference>
<feature type="region of interest" description="Disordered" evidence="8">
    <location>
        <begin position="147"/>
        <end position="166"/>
    </location>
</feature>
<dbReference type="InterPro" id="IPR027450">
    <property type="entry name" value="AlkB-like"/>
</dbReference>
<evidence type="ECO:0000256" key="5">
    <source>
        <dbReference type="ARBA" id="ARBA00023002"/>
    </source>
</evidence>
<evidence type="ECO:0000256" key="7">
    <source>
        <dbReference type="ARBA" id="ARBA00023242"/>
    </source>
</evidence>
<comment type="subcellular location">
    <subcellularLocation>
        <location evidence="1">Nucleus</location>
    </subcellularLocation>
</comment>
<comment type="similarity">
    <text evidence="2">Belongs to the alkB family.</text>
</comment>
<evidence type="ECO:0000256" key="6">
    <source>
        <dbReference type="ARBA" id="ARBA00023004"/>
    </source>
</evidence>
<dbReference type="InterPro" id="IPR037151">
    <property type="entry name" value="AlkB-like_sf"/>
</dbReference>
<keyword evidence="11" id="KW-1185">Reference proteome</keyword>
<dbReference type="PANTHER" id="PTHR46030">
    <property type="entry name" value="ALPHA-KETOGLUTARATE-DEPENDENT DIOXYGENASE ALKB HOMOLOG 6"/>
    <property type="match status" value="1"/>
</dbReference>
<keyword evidence="5" id="KW-0560">Oxidoreductase</keyword>
<dbReference type="InterPro" id="IPR032862">
    <property type="entry name" value="ALKBH6"/>
</dbReference>
<dbReference type="SUPFAM" id="SSF51197">
    <property type="entry name" value="Clavaminate synthase-like"/>
    <property type="match status" value="1"/>
</dbReference>
<evidence type="ECO:0000256" key="2">
    <source>
        <dbReference type="ARBA" id="ARBA00007879"/>
    </source>
</evidence>
<comment type="caution">
    <text evidence="10">The sequence shown here is derived from an EMBL/GenBank/DDBJ whole genome shotgun (WGS) entry which is preliminary data.</text>
</comment>
<accession>A0A9P6AWA6</accession>
<evidence type="ECO:0000256" key="3">
    <source>
        <dbReference type="ARBA" id="ARBA00022723"/>
    </source>
</evidence>
<evidence type="ECO:0000259" key="9">
    <source>
        <dbReference type="PROSITE" id="PS51471"/>
    </source>
</evidence>
<evidence type="ECO:0000256" key="4">
    <source>
        <dbReference type="ARBA" id="ARBA00022964"/>
    </source>
</evidence>
<protein>
    <recommendedName>
        <fullName evidence="9">Fe2OG dioxygenase domain-containing protein</fullName>
    </recommendedName>
</protein>
<dbReference type="AlphaFoldDB" id="A0A9P6AWA6"/>
<dbReference type="InterPro" id="IPR005123">
    <property type="entry name" value="Oxoglu/Fe-dep_dioxygenase_dom"/>
</dbReference>
<evidence type="ECO:0000256" key="8">
    <source>
        <dbReference type="SAM" id="MobiDB-lite"/>
    </source>
</evidence>
<dbReference type="Pfam" id="PF13532">
    <property type="entry name" value="2OG-FeII_Oxy_2"/>
    <property type="match status" value="1"/>
</dbReference>
<dbReference type="Gene3D" id="2.60.120.590">
    <property type="entry name" value="Alpha-ketoglutarate-dependent dioxygenase AlkB-like"/>
    <property type="match status" value="1"/>
</dbReference>
<dbReference type="PROSITE" id="PS51471">
    <property type="entry name" value="FE2OG_OXY"/>
    <property type="match status" value="1"/>
</dbReference>
<proteinExistence type="inferred from homology"/>
<keyword evidence="7" id="KW-0539">Nucleus</keyword>
<gene>
    <name evidence="10" type="ORF">BS47DRAFT_1330057</name>
</gene>
<dbReference type="GO" id="GO:0046872">
    <property type="term" value="F:metal ion binding"/>
    <property type="evidence" value="ECO:0007669"/>
    <property type="project" value="UniProtKB-KW"/>
</dbReference>
<reference evidence="10" key="1">
    <citation type="journal article" date="2020" name="Nat. Commun.">
        <title>Large-scale genome sequencing of mycorrhizal fungi provides insights into the early evolution of symbiotic traits.</title>
        <authorList>
            <person name="Miyauchi S."/>
            <person name="Kiss E."/>
            <person name="Kuo A."/>
            <person name="Drula E."/>
            <person name="Kohler A."/>
            <person name="Sanchez-Garcia M."/>
            <person name="Morin E."/>
            <person name="Andreopoulos B."/>
            <person name="Barry K.W."/>
            <person name="Bonito G."/>
            <person name="Buee M."/>
            <person name="Carver A."/>
            <person name="Chen C."/>
            <person name="Cichocki N."/>
            <person name="Clum A."/>
            <person name="Culley D."/>
            <person name="Crous P.W."/>
            <person name="Fauchery L."/>
            <person name="Girlanda M."/>
            <person name="Hayes R.D."/>
            <person name="Keri Z."/>
            <person name="LaButti K."/>
            <person name="Lipzen A."/>
            <person name="Lombard V."/>
            <person name="Magnuson J."/>
            <person name="Maillard F."/>
            <person name="Murat C."/>
            <person name="Nolan M."/>
            <person name="Ohm R.A."/>
            <person name="Pangilinan J."/>
            <person name="Pereira M.F."/>
            <person name="Perotto S."/>
            <person name="Peter M."/>
            <person name="Pfister S."/>
            <person name="Riley R."/>
            <person name="Sitrit Y."/>
            <person name="Stielow J.B."/>
            <person name="Szollosi G."/>
            <person name="Zifcakova L."/>
            <person name="Stursova M."/>
            <person name="Spatafora J.W."/>
            <person name="Tedersoo L."/>
            <person name="Vaario L.M."/>
            <person name="Yamada A."/>
            <person name="Yan M."/>
            <person name="Wang P."/>
            <person name="Xu J."/>
            <person name="Bruns T."/>
            <person name="Baldrian P."/>
            <person name="Vilgalys R."/>
            <person name="Dunand C."/>
            <person name="Henrissat B."/>
            <person name="Grigoriev I.V."/>
            <person name="Hibbett D."/>
            <person name="Nagy L.G."/>
            <person name="Martin F.M."/>
        </authorList>
    </citation>
    <scope>NUCLEOTIDE SEQUENCE</scope>
    <source>
        <strain evidence="10">UP504</strain>
    </source>
</reference>
<evidence type="ECO:0000256" key="1">
    <source>
        <dbReference type="ARBA" id="ARBA00004123"/>
    </source>
</evidence>
<dbReference type="Proteomes" id="UP000886523">
    <property type="component" value="Unassembled WGS sequence"/>
</dbReference>
<keyword evidence="4" id="KW-0223">Dioxygenase</keyword>
<dbReference type="GO" id="GO:0005634">
    <property type="term" value="C:nucleus"/>
    <property type="evidence" value="ECO:0007669"/>
    <property type="project" value="UniProtKB-SubCell"/>
</dbReference>